<feature type="compositionally biased region" description="Polar residues" evidence="3">
    <location>
        <begin position="358"/>
        <end position="367"/>
    </location>
</feature>
<dbReference type="SMART" id="SM00032">
    <property type="entry name" value="CCP"/>
    <property type="match status" value="2"/>
</dbReference>
<dbReference type="EMBL" id="JAIWYP010000003">
    <property type="protein sequence ID" value="KAH3850953.1"/>
    <property type="molecule type" value="Genomic_DNA"/>
</dbReference>
<evidence type="ECO:0000313" key="6">
    <source>
        <dbReference type="EMBL" id="KAH3850953.1"/>
    </source>
</evidence>
<feature type="compositionally biased region" description="Polar residues" evidence="3">
    <location>
        <begin position="272"/>
        <end position="285"/>
    </location>
</feature>
<dbReference type="Pfam" id="PF00084">
    <property type="entry name" value="Sushi"/>
    <property type="match status" value="2"/>
</dbReference>
<dbReference type="Gene3D" id="2.10.70.10">
    <property type="entry name" value="Complement Module, domain 1"/>
    <property type="match status" value="2"/>
</dbReference>
<dbReference type="Proteomes" id="UP000828390">
    <property type="component" value="Unassembled WGS sequence"/>
</dbReference>
<protein>
    <recommendedName>
        <fullName evidence="5">Sushi domain-containing protein</fullName>
    </recommendedName>
</protein>
<reference evidence="6" key="1">
    <citation type="journal article" date="2019" name="bioRxiv">
        <title>The Genome of the Zebra Mussel, Dreissena polymorpha: A Resource for Invasive Species Research.</title>
        <authorList>
            <person name="McCartney M.A."/>
            <person name="Auch B."/>
            <person name="Kono T."/>
            <person name="Mallez S."/>
            <person name="Zhang Y."/>
            <person name="Obille A."/>
            <person name="Becker A."/>
            <person name="Abrahante J.E."/>
            <person name="Garbe J."/>
            <person name="Badalamenti J.P."/>
            <person name="Herman A."/>
            <person name="Mangelson H."/>
            <person name="Liachko I."/>
            <person name="Sullivan S."/>
            <person name="Sone E.D."/>
            <person name="Koren S."/>
            <person name="Silverstein K.A.T."/>
            <person name="Beckman K.B."/>
            <person name="Gohl D.M."/>
        </authorList>
    </citation>
    <scope>NUCLEOTIDE SEQUENCE</scope>
    <source>
        <strain evidence="6">Duluth1</strain>
        <tissue evidence="6">Whole animal</tissue>
    </source>
</reference>
<feature type="domain" description="Sushi" evidence="5">
    <location>
        <begin position="32"/>
        <end position="100"/>
    </location>
</feature>
<organism evidence="6 7">
    <name type="scientific">Dreissena polymorpha</name>
    <name type="common">Zebra mussel</name>
    <name type="synonym">Mytilus polymorpha</name>
    <dbReference type="NCBI Taxonomy" id="45954"/>
    <lineage>
        <taxon>Eukaryota</taxon>
        <taxon>Metazoa</taxon>
        <taxon>Spiralia</taxon>
        <taxon>Lophotrochozoa</taxon>
        <taxon>Mollusca</taxon>
        <taxon>Bivalvia</taxon>
        <taxon>Autobranchia</taxon>
        <taxon>Heteroconchia</taxon>
        <taxon>Euheterodonta</taxon>
        <taxon>Imparidentia</taxon>
        <taxon>Neoheterodontei</taxon>
        <taxon>Myida</taxon>
        <taxon>Dreissenoidea</taxon>
        <taxon>Dreissenidae</taxon>
        <taxon>Dreissena</taxon>
    </lineage>
</organism>
<comment type="caution">
    <text evidence="2">Lacks conserved residue(s) required for the propagation of feature annotation.</text>
</comment>
<evidence type="ECO:0000256" key="2">
    <source>
        <dbReference type="PROSITE-ProRule" id="PRU00302"/>
    </source>
</evidence>
<dbReference type="PROSITE" id="PS50923">
    <property type="entry name" value="SUSHI"/>
    <property type="match status" value="2"/>
</dbReference>
<feature type="region of interest" description="Disordered" evidence="3">
    <location>
        <begin position="270"/>
        <end position="291"/>
    </location>
</feature>
<feature type="domain" description="Sushi" evidence="5">
    <location>
        <begin position="106"/>
        <end position="172"/>
    </location>
</feature>
<feature type="disulfide bond" evidence="2">
    <location>
        <begin position="71"/>
        <end position="98"/>
    </location>
</feature>
<keyword evidence="4" id="KW-1133">Transmembrane helix</keyword>
<evidence type="ECO:0000313" key="7">
    <source>
        <dbReference type="Proteomes" id="UP000828390"/>
    </source>
</evidence>
<feature type="region of interest" description="Disordered" evidence="3">
    <location>
        <begin position="358"/>
        <end position="417"/>
    </location>
</feature>
<dbReference type="PANTHER" id="PTHR46839">
    <property type="entry name" value="SUSHI DOMAIN-CONTAINING PROTEIN 6"/>
    <property type="match status" value="1"/>
</dbReference>
<reference evidence="6" key="2">
    <citation type="submission" date="2020-11" db="EMBL/GenBank/DDBJ databases">
        <authorList>
            <person name="McCartney M.A."/>
            <person name="Auch B."/>
            <person name="Kono T."/>
            <person name="Mallez S."/>
            <person name="Becker A."/>
            <person name="Gohl D.M."/>
            <person name="Silverstein K.A.T."/>
            <person name="Koren S."/>
            <person name="Bechman K.B."/>
            <person name="Herman A."/>
            <person name="Abrahante J.E."/>
            <person name="Garbe J."/>
        </authorList>
    </citation>
    <scope>NUCLEOTIDE SEQUENCE</scope>
    <source>
        <strain evidence="6">Duluth1</strain>
        <tissue evidence="6">Whole animal</tissue>
    </source>
</reference>
<dbReference type="PANTHER" id="PTHR46839:SF2">
    <property type="entry name" value="SUSHI DOMAIN-CONTAINING PROTEIN 6"/>
    <property type="match status" value="1"/>
</dbReference>
<sequence>MNNFPMMAYVILSSTQIVERATFIPDLLVVKQTCGRPRDIQNGQFYNPDNPDTNRLYDFEYMLGSHVKYYCNYGYKLVGDATLFCEQDSKWSHYPPQCISVEDSTKYCPGLRSINNGHCFCESKSDIQYCEPFYAGLHVECVCDSGYTMRGESIITCKGSGEWDYDIPACFQDHEINGDTRGESASSQYHMSTLAIVVATACSVLGVLLLVMVVMVFRRRKPHPPRLCRPSSVPPPYSRVHSNSLDEHDRMLLIGYDNTQITLPSYEEATRRGNSPISGNFLQRSGGQGQVGEYRPLPSIPSNFRSSQLPHRDTTSRHSIITTSTMNRDGISEREVFGSIDTVNVSVSDASTAVTIESMDSASSHHSNMSRRANAGSINSSNGSLVTEDVPLLDSAQRDNEIDSVSNQEDVTDKPDS</sequence>
<feature type="disulfide bond" evidence="2">
    <location>
        <begin position="143"/>
        <end position="170"/>
    </location>
</feature>
<evidence type="ECO:0000256" key="3">
    <source>
        <dbReference type="SAM" id="MobiDB-lite"/>
    </source>
</evidence>
<keyword evidence="4" id="KW-0472">Membrane</keyword>
<keyword evidence="4" id="KW-0812">Transmembrane</keyword>
<comment type="caution">
    <text evidence="6">The sequence shown here is derived from an EMBL/GenBank/DDBJ whole genome shotgun (WGS) entry which is preliminary data.</text>
</comment>
<evidence type="ECO:0000256" key="4">
    <source>
        <dbReference type="SAM" id="Phobius"/>
    </source>
</evidence>
<proteinExistence type="predicted"/>
<dbReference type="SUPFAM" id="SSF57535">
    <property type="entry name" value="Complement control module/SCR domain"/>
    <property type="match status" value="2"/>
</dbReference>
<dbReference type="CDD" id="cd00033">
    <property type="entry name" value="CCP"/>
    <property type="match status" value="2"/>
</dbReference>
<dbReference type="InterPro" id="IPR035976">
    <property type="entry name" value="Sushi/SCR/CCP_sf"/>
</dbReference>
<keyword evidence="7" id="KW-1185">Reference proteome</keyword>
<dbReference type="GO" id="GO:0006974">
    <property type="term" value="P:DNA damage response"/>
    <property type="evidence" value="ECO:0007669"/>
    <property type="project" value="TreeGrafter"/>
</dbReference>
<dbReference type="InterPro" id="IPR042866">
    <property type="entry name" value="SUSD6"/>
</dbReference>
<gene>
    <name evidence="6" type="ORF">DPMN_093429</name>
</gene>
<keyword evidence="2" id="KW-0768">Sushi</keyword>
<feature type="compositionally biased region" description="Low complexity" evidence="3">
    <location>
        <begin position="370"/>
        <end position="384"/>
    </location>
</feature>
<evidence type="ECO:0000256" key="1">
    <source>
        <dbReference type="ARBA" id="ARBA00023157"/>
    </source>
</evidence>
<evidence type="ECO:0000259" key="5">
    <source>
        <dbReference type="PROSITE" id="PS50923"/>
    </source>
</evidence>
<feature type="transmembrane region" description="Helical" evidence="4">
    <location>
        <begin position="194"/>
        <end position="217"/>
    </location>
</feature>
<dbReference type="InterPro" id="IPR000436">
    <property type="entry name" value="Sushi_SCR_CCP_dom"/>
</dbReference>
<accession>A0A9D4L454</accession>
<name>A0A9D4L454_DREPO</name>
<dbReference type="AlphaFoldDB" id="A0A9D4L454"/>
<keyword evidence="1 2" id="KW-1015">Disulfide bond</keyword>